<reference evidence="2" key="1">
    <citation type="submission" date="2022-11" db="EMBL/GenBank/DDBJ databases">
        <title>Chromosomal genome sequence assembly and mating type (MAT) locus characterization of the leprose asexual lichenized fungus Lepraria neglecta (Nyl.) Erichsen.</title>
        <authorList>
            <person name="Allen J.L."/>
            <person name="Pfeffer B."/>
        </authorList>
    </citation>
    <scope>NUCLEOTIDE SEQUENCE</scope>
    <source>
        <strain evidence="2">Allen 5258</strain>
    </source>
</reference>
<dbReference type="EMBL" id="JASNWA010000009">
    <property type="protein sequence ID" value="KAK3169724.1"/>
    <property type="molecule type" value="Genomic_DNA"/>
</dbReference>
<comment type="caution">
    <text evidence="2">The sequence shown here is derived from an EMBL/GenBank/DDBJ whole genome shotgun (WGS) entry which is preliminary data.</text>
</comment>
<dbReference type="AlphaFoldDB" id="A0AAD9Z100"/>
<sequence>MNMTVIKNTSTSSTADTPSTSAAPSIIADAPVNTQLRLAVRKNIRDNFEVKCNDLETYLSTLLGVPWKVAIDAEYIERAIVRIDEFIQKYGDDGKVELNNLASKHVITLAPTKRDIGYTGCDISDGLLRLIFTKGNLGVNIDQACEDLAGAISDAGVATNGGDESVLTFHAKNSIRADYDPRIDELTARCQKIFALPVLELTPNFKTNFAKLATYTPENYDFPSNWQQSFGGYCFEYFEGFARAIEELGFAKDDMLQEGFKEAVEKNEVSLRVVDKLVSGSSSYNECIVENGILYIQTTPRDWSVNISDPARNLIDVL</sequence>
<evidence type="ECO:0000256" key="1">
    <source>
        <dbReference type="SAM" id="MobiDB-lite"/>
    </source>
</evidence>
<name>A0AAD9Z100_9LECA</name>
<protein>
    <submittedName>
        <fullName evidence="2">Uncharacterized protein</fullName>
    </submittedName>
</protein>
<proteinExistence type="predicted"/>
<dbReference type="Proteomes" id="UP001276659">
    <property type="component" value="Unassembled WGS sequence"/>
</dbReference>
<evidence type="ECO:0000313" key="2">
    <source>
        <dbReference type="EMBL" id="KAK3169724.1"/>
    </source>
</evidence>
<keyword evidence="3" id="KW-1185">Reference proteome</keyword>
<gene>
    <name evidence="2" type="ORF">OEA41_009108</name>
</gene>
<accession>A0AAD9Z100</accession>
<organism evidence="2 3">
    <name type="scientific">Lepraria neglecta</name>
    <dbReference type="NCBI Taxonomy" id="209136"/>
    <lineage>
        <taxon>Eukaryota</taxon>
        <taxon>Fungi</taxon>
        <taxon>Dikarya</taxon>
        <taxon>Ascomycota</taxon>
        <taxon>Pezizomycotina</taxon>
        <taxon>Lecanoromycetes</taxon>
        <taxon>OSLEUM clade</taxon>
        <taxon>Lecanoromycetidae</taxon>
        <taxon>Lecanorales</taxon>
        <taxon>Lecanorineae</taxon>
        <taxon>Stereocaulaceae</taxon>
        <taxon>Lepraria</taxon>
    </lineage>
</organism>
<feature type="region of interest" description="Disordered" evidence="1">
    <location>
        <begin position="1"/>
        <end position="23"/>
    </location>
</feature>
<evidence type="ECO:0000313" key="3">
    <source>
        <dbReference type="Proteomes" id="UP001276659"/>
    </source>
</evidence>
<feature type="compositionally biased region" description="Low complexity" evidence="1">
    <location>
        <begin position="9"/>
        <end position="23"/>
    </location>
</feature>